<evidence type="ECO:0000256" key="7">
    <source>
        <dbReference type="PROSITE-ProRule" id="PRU00423"/>
    </source>
</evidence>
<organism evidence="9 10">
    <name type="scientific">Pantoea septica</name>
    <dbReference type="NCBI Taxonomy" id="472695"/>
    <lineage>
        <taxon>Bacteria</taxon>
        <taxon>Pseudomonadati</taxon>
        <taxon>Pseudomonadota</taxon>
        <taxon>Gammaproteobacteria</taxon>
        <taxon>Enterobacterales</taxon>
        <taxon>Erwiniaceae</taxon>
        <taxon>Pantoea</taxon>
    </lineage>
</organism>
<name>A0ABX3UNN4_9GAMM</name>
<proteinExistence type="predicted"/>
<dbReference type="Gene3D" id="3.40.50.2300">
    <property type="match status" value="1"/>
</dbReference>
<keyword evidence="6" id="KW-0418">Kinase</keyword>
<keyword evidence="4" id="KW-0808">Transferase</keyword>
<keyword evidence="5" id="KW-0598">Phosphotransferase system</keyword>
<keyword evidence="3 9" id="KW-0762">Sugar transport</keyword>
<keyword evidence="10" id="KW-1185">Reference proteome</keyword>
<dbReference type="PANTHER" id="PTHR34581">
    <property type="entry name" value="PTS SYSTEM N,N'-DIACETYLCHITOBIOSE-SPECIFIC EIIB COMPONENT"/>
    <property type="match status" value="1"/>
</dbReference>
<evidence type="ECO:0000313" key="10">
    <source>
        <dbReference type="Proteomes" id="UP000193785"/>
    </source>
</evidence>
<protein>
    <submittedName>
        <fullName evidence="9">PTS sugar transporter subunit IIB</fullName>
    </submittedName>
</protein>
<evidence type="ECO:0000256" key="5">
    <source>
        <dbReference type="ARBA" id="ARBA00022683"/>
    </source>
</evidence>
<gene>
    <name evidence="9" type="ORF">HA46_18740</name>
</gene>
<dbReference type="Proteomes" id="UP000193785">
    <property type="component" value="Unassembled WGS sequence"/>
</dbReference>
<evidence type="ECO:0000313" key="9">
    <source>
        <dbReference type="EMBL" id="ORM91225.1"/>
    </source>
</evidence>
<evidence type="ECO:0000256" key="1">
    <source>
        <dbReference type="ARBA" id="ARBA00022448"/>
    </source>
</evidence>
<dbReference type="Pfam" id="PF02302">
    <property type="entry name" value="PTS_IIB"/>
    <property type="match status" value="1"/>
</dbReference>
<feature type="modified residue" description="Phosphocysteine; by EIIA" evidence="7">
    <location>
        <position position="8"/>
    </location>
</feature>
<dbReference type="InterPro" id="IPR036095">
    <property type="entry name" value="PTS_EIIB-like_sf"/>
</dbReference>
<dbReference type="EMBL" id="MLJJ01000051">
    <property type="protein sequence ID" value="ORM91225.1"/>
    <property type="molecule type" value="Genomic_DNA"/>
</dbReference>
<accession>A0ABX3UNN4</accession>
<evidence type="ECO:0000256" key="3">
    <source>
        <dbReference type="ARBA" id="ARBA00022597"/>
    </source>
</evidence>
<dbReference type="CDD" id="cd05564">
    <property type="entry name" value="PTS_IIB_chitobiose_lichenan"/>
    <property type="match status" value="1"/>
</dbReference>
<dbReference type="InterPro" id="IPR013012">
    <property type="entry name" value="PTS_EIIB_3"/>
</dbReference>
<evidence type="ECO:0000256" key="6">
    <source>
        <dbReference type="ARBA" id="ARBA00022777"/>
    </source>
</evidence>
<dbReference type="RefSeq" id="WP_084886132.1">
    <property type="nucleotide sequence ID" value="NZ_DALZCT010000048.1"/>
</dbReference>
<dbReference type="PROSITE" id="PS51100">
    <property type="entry name" value="PTS_EIIB_TYPE_3"/>
    <property type="match status" value="1"/>
</dbReference>
<reference evidence="9 10" key="1">
    <citation type="journal article" date="2017" name="Antonie Van Leeuwenhoek">
        <title>Phylogenomic resolution of the bacterial genus Pantoea and its relationship with Erwinia and Tatumella.</title>
        <authorList>
            <person name="Palmer M."/>
            <person name="Steenkamp E.T."/>
            <person name="Coetzee M.P."/>
            <person name="Chan W.Y."/>
            <person name="van Zyl E."/>
            <person name="De Maayer P."/>
            <person name="Coutinho T.A."/>
            <person name="Blom J."/>
            <person name="Smits T.H."/>
            <person name="Duffy B."/>
            <person name="Venter S.N."/>
        </authorList>
    </citation>
    <scope>NUCLEOTIDE SEQUENCE [LARGE SCALE GENOMIC DNA]</scope>
    <source>
        <strain evidence="9 10">LMG 5345</strain>
    </source>
</reference>
<sequence length="101" mass="11059">MKHILLMCSAGMSTSIMVKNMREAAAKIDADVEIHAIAEQSLNEHLAGTDIILLGPQIRFLLDKITALANGIPVRVIDTMDYGTMNGDKILRQALDIIEVK</sequence>
<dbReference type="SUPFAM" id="SSF52794">
    <property type="entry name" value="PTS system IIB component-like"/>
    <property type="match status" value="1"/>
</dbReference>
<evidence type="ECO:0000256" key="2">
    <source>
        <dbReference type="ARBA" id="ARBA00022553"/>
    </source>
</evidence>
<keyword evidence="2" id="KW-0597">Phosphoprotein</keyword>
<dbReference type="InterPro" id="IPR051819">
    <property type="entry name" value="PTS_sugar-specific_EIIB"/>
</dbReference>
<evidence type="ECO:0000259" key="8">
    <source>
        <dbReference type="PROSITE" id="PS51100"/>
    </source>
</evidence>
<evidence type="ECO:0000256" key="4">
    <source>
        <dbReference type="ARBA" id="ARBA00022679"/>
    </source>
</evidence>
<dbReference type="InterPro" id="IPR003501">
    <property type="entry name" value="PTS_EIIB_2/3"/>
</dbReference>
<feature type="domain" description="PTS EIIB type-3" evidence="8">
    <location>
        <begin position="1"/>
        <end position="101"/>
    </location>
</feature>
<comment type="caution">
    <text evidence="9">The sequence shown here is derived from an EMBL/GenBank/DDBJ whole genome shotgun (WGS) entry which is preliminary data.</text>
</comment>
<keyword evidence="1" id="KW-0813">Transport</keyword>
<dbReference type="PANTHER" id="PTHR34581:SF2">
    <property type="entry name" value="PTS SYSTEM N,N'-DIACETYLCHITOBIOSE-SPECIFIC EIIB COMPONENT"/>
    <property type="match status" value="1"/>
</dbReference>